<dbReference type="EMBL" id="BDRX01000050">
    <property type="protein sequence ID" value="GBF94342.1"/>
    <property type="molecule type" value="Genomic_DNA"/>
</dbReference>
<evidence type="ECO:0000313" key="3">
    <source>
        <dbReference type="Proteomes" id="UP000247498"/>
    </source>
</evidence>
<feature type="compositionally biased region" description="Low complexity" evidence="1">
    <location>
        <begin position="139"/>
        <end position="149"/>
    </location>
</feature>
<dbReference type="AlphaFoldDB" id="A0A2V0P5Y4"/>
<protein>
    <submittedName>
        <fullName evidence="2">Uncharacterized protein</fullName>
    </submittedName>
</protein>
<keyword evidence="3" id="KW-1185">Reference proteome</keyword>
<accession>A0A2V0P5Y4</accession>
<organism evidence="2 3">
    <name type="scientific">Raphidocelis subcapitata</name>
    <dbReference type="NCBI Taxonomy" id="307507"/>
    <lineage>
        <taxon>Eukaryota</taxon>
        <taxon>Viridiplantae</taxon>
        <taxon>Chlorophyta</taxon>
        <taxon>core chlorophytes</taxon>
        <taxon>Chlorophyceae</taxon>
        <taxon>CS clade</taxon>
        <taxon>Sphaeropleales</taxon>
        <taxon>Selenastraceae</taxon>
        <taxon>Raphidocelis</taxon>
    </lineage>
</organism>
<reference evidence="2 3" key="1">
    <citation type="journal article" date="2018" name="Sci. Rep.">
        <title>Raphidocelis subcapitata (=Pseudokirchneriella subcapitata) provides an insight into genome evolution and environmental adaptations in the Sphaeropleales.</title>
        <authorList>
            <person name="Suzuki S."/>
            <person name="Yamaguchi H."/>
            <person name="Nakajima N."/>
            <person name="Kawachi M."/>
        </authorList>
    </citation>
    <scope>NUCLEOTIDE SEQUENCE [LARGE SCALE GENOMIC DNA]</scope>
    <source>
        <strain evidence="2 3">NIES-35</strain>
    </source>
</reference>
<name>A0A2V0P5Y4_9CHLO</name>
<evidence type="ECO:0000313" key="2">
    <source>
        <dbReference type="EMBL" id="GBF94342.1"/>
    </source>
</evidence>
<feature type="compositionally biased region" description="Gly residues" evidence="1">
    <location>
        <begin position="150"/>
        <end position="169"/>
    </location>
</feature>
<evidence type="ECO:0000256" key="1">
    <source>
        <dbReference type="SAM" id="MobiDB-lite"/>
    </source>
</evidence>
<gene>
    <name evidence="2" type="ORF">Rsub_06964</name>
</gene>
<proteinExistence type="predicted"/>
<feature type="compositionally biased region" description="Low complexity" evidence="1">
    <location>
        <begin position="17"/>
        <end position="27"/>
    </location>
</feature>
<sequence>MAPPKVAGGGVDKRRSAATAGAAAAKGGRAGAGGSIDAIRAQIESTLGDVSAKLDQSSRELNQKFKAQVGALEAMAEKHYQETAAAQQSANAALESVNESHAAVASEIGDMGKRLAASLQSSTRSTLAAAQEVAARVSRDAAALASAQQQGGGGGGAKAGGAGVGGAAERGGDRGGGRGARKGS</sequence>
<comment type="caution">
    <text evidence="2">The sequence shown here is derived from an EMBL/GenBank/DDBJ whole genome shotgun (WGS) entry which is preliminary data.</text>
</comment>
<dbReference type="Proteomes" id="UP000247498">
    <property type="component" value="Unassembled WGS sequence"/>
</dbReference>
<feature type="region of interest" description="Disordered" evidence="1">
    <location>
        <begin position="139"/>
        <end position="184"/>
    </location>
</feature>
<feature type="region of interest" description="Disordered" evidence="1">
    <location>
        <begin position="1"/>
        <end position="35"/>
    </location>
</feature>
<dbReference type="InParanoid" id="A0A2V0P5Y4"/>